<reference evidence="1 2" key="1">
    <citation type="submission" date="2017-09" db="EMBL/GenBank/DDBJ databases">
        <title>Depth-based differentiation of microbial function through sediment-hosted aquifers and enrichment of novel symbionts in the deep terrestrial subsurface.</title>
        <authorList>
            <person name="Probst A.J."/>
            <person name="Ladd B."/>
            <person name="Jarett J.K."/>
            <person name="Geller-Mcgrath D.E."/>
            <person name="Sieber C.M."/>
            <person name="Emerson J.B."/>
            <person name="Anantharaman K."/>
            <person name="Thomas B.C."/>
            <person name="Malmstrom R."/>
            <person name="Stieglmeier M."/>
            <person name="Klingl A."/>
            <person name="Woyke T."/>
            <person name="Ryan C.M."/>
            <person name="Banfield J.F."/>
        </authorList>
    </citation>
    <scope>NUCLEOTIDE SEQUENCE [LARGE SCALE GENOMIC DNA]</scope>
    <source>
        <strain evidence="1">CG17_big_fil_post_rev_8_21_14_2_50_48_46</strain>
    </source>
</reference>
<comment type="caution">
    <text evidence="1">The sequence shown here is derived from an EMBL/GenBank/DDBJ whole genome shotgun (WGS) entry which is preliminary data.</text>
</comment>
<sequence length="306" mass="35279">MNAVRRLSVQEFQNEALLMALLRENKPFIVRGFPAQTGAYQLTLELFRNRAIPLFNLLGNSAEPGEIRNYHELVEAFSRLKAKSSKTLNIKAFMQEYQALFSKYILSSEKLDTTQDFNVQFDVDPRSELSRLLVSPVTVPYSQVLQGFTRRSYLNTVVNISRGNGKYFNRSKSIHAHNYDTFTRFGSAGPQTCVYFFPPTYYLRFQTRLVSSNPGIALLIPNIAVLNDSLLEEAWVYQEVLPGDIVYTPPLWFHCFHHQGEYLNIANGEFFWDLHQERLAQILPETFGPDWEKLVTHAQSLPHFQA</sequence>
<accession>A0A2M7G2V6</accession>
<gene>
    <name evidence="1" type="ORF">COW36_15895</name>
</gene>
<protein>
    <recommendedName>
        <fullName evidence="3">JmjC domain-containing protein</fullName>
    </recommendedName>
</protein>
<dbReference type="EMBL" id="PFFQ01000045">
    <property type="protein sequence ID" value="PIW15750.1"/>
    <property type="molecule type" value="Genomic_DNA"/>
</dbReference>
<dbReference type="AlphaFoldDB" id="A0A2M7G2V6"/>
<dbReference type="Proteomes" id="UP000231019">
    <property type="component" value="Unassembled WGS sequence"/>
</dbReference>
<dbReference type="SUPFAM" id="SSF51197">
    <property type="entry name" value="Clavaminate synthase-like"/>
    <property type="match status" value="1"/>
</dbReference>
<evidence type="ECO:0008006" key="3">
    <source>
        <dbReference type="Google" id="ProtNLM"/>
    </source>
</evidence>
<proteinExistence type="predicted"/>
<evidence type="ECO:0000313" key="2">
    <source>
        <dbReference type="Proteomes" id="UP000231019"/>
    </source>
</evidence>
<name>A0A2M7G2V6_9BACT</name>
<organism evidence="1 2">
    <name type="scientific">bacterium (Candidatus Blackallbacteria) CG17_big_fil_post_rev_8_21_14_2_50_48_46</name>
    <dbReference type="NCBI Taxonomy" id="2014261"/>
    <lineage>
        <taxon>Bacteria</taxon>
        <taxon>Candidatus Blackallbacteria</taxon>
    </lineage>
</organism>
<evidence type="ECO:0000313" key="1">
    <source>
        <dbReference type="EMBL" id="PIW15750.1"/>
    </source>
</evidence>